<keyword evidence="3" id="KW-1185">Reference proteome</keyword>
<dbReference type="Proteomes" id="UP001206312">
    <property type="component" value="Unassembled WGS sequence"/>
</dbReference>
<dbReference type="InterPro" id="IPR052732">
    <property type="entry name" value="Cell-binding_unc_protein"/>
</dbReference>
<evidence type="ECO:0000259" key="1">
    <source>
        <dbReference type="Pfam" id="PF01636"/>
    </source>
</evidence>
<organism evidence="2 3">
    <name type="scientific">Robiginitalea marina</name>
    <dbReference type="NCBI Taxonomy" id="2954105"/>
    <lineage>
        <taxon>Bacteria</taxon>
        <taxon>Pseudomonadati</taxon>
        <taxon>Bacteroidota</taxon>
        <taxon>Flavobacteriia</taxon>
        <taxon>Flavobacteriales</taxon>
        <taxon>Flavobacteriaceae</taxon>
        <taxon>Robiginitalea</taxon>
    </lineage>
</organism>
<dbReference type="RefSeq" id="WP_252741426.1">
    <property type="nucleotide sequence ID" value="NZ_JAMXIB010000006.1"/>
</dbReference>
<reference evidence="2 3" key="1">
    <citation type="submission" date="2022-06" db="EMBL/GenBank/DDBJ databases">
        <authorList>
            <person name="Xuan X."/>
        </authorList>
    </citation>
    <scope>NUCLEOTIDE SEQUENCE [LARGE SCALE GENOMIC DNA]</scope>
    <source>
        <strain evidence="2 3">2V75</strain>
    </source>
</reference>
<protein>
    <submittedName>
        <fullName evidence="2">Phosphotransferase</fullName>
    </submittedName>
</protein>
<comment type="caution">
    <text evidence="2">The sequence shown here is derived from an EMBL/GenBank/DDBJ whole genome shotgun (WGS) entry which is preliminary data.</text>
</comment>
<dbReference type="SUPFAM" id="SSF56112">
    <property type="entry name" value="Protein kinase-like (PK-like)"/>
    <property type="match status" value="1"/>
</dbReference>
<accession>A0ABT1AYR4</accession>
<dbReference type="InterPro" id="IPR011009">
    <property type="entry name" value="Kinase-like_dom_sf"/>
</dbReference>
<proteinExistence type="predicted"/>
<evidence type="ECO:0000313" key="3">
    <source>
        <dbReference type="Proteomes" id="UP001206312"/>
    </source>
</evidence>
<dbReference type="EMBL" id="JAMXIB010000006">
    <property type="protein sequence ID" value="MCO5725051.1"/>
    <property type="molecule type" value="Genomic_DNA"/>
</dbReference>
<dbReference type="InterPro" id="IPR002575">
    <property type="entry name" value="Aminoglycoside_PTrfase"/>
</dbReference>
<evidence type="ECO:0000313" key="2">
    <source>
        <dbReference type="EMBL" id="MCO5725051.1"/>
    </source>
</evidence>
<dbReference type="PANTHER" id="PTHR43883">
    <property type="entry name" value="SLR0207 PROTEIN"/>
    <property type="match status" value="1"/>
</dbReference>
<dbReference type="PANTHER" id="PTHR43883:SF1">
    <property type="entry name" value="GLUCONOKINASE"/>
    <property type="match status" value="1"/>
</dbReference>
<gene>
    <name evidence="2" type="ORF">NG653_09310</name>
</gene>
<feature type="domain" description="Aminoglycoside phosphotransferase" evidence="1">
    <location>
        <begin position="127"/>
        <end position="273"/>
    </location>
</feature>
<name>A0ABT1AYR4_9FLAO</name>
<dbReference type="Pfam" id="PF01636">
    <property type="entry name" value="APH"/>
    <property type="match status" value="1"/>
</dbReference>
<sequence>MNQEQITRMVREKAVPYPTQTIRLVETHISWVLLADRDVYKIKKPLRFSFLDFSTLEKREHYCGLEVILNRRLAPGMYRGVLPLKEQEGTIRIGEGEGTLVDYAVWMKRMDEGRQMDVLLEAGGVGQAEVRDLADILADFHSRARKVREAETWEELYAEFEDISTVSEWLGHRFGKETGHLVTEINAWVRTFLKGISGRIEERKAAGFVVEGHGDLHSRNIFLLNPPVIFDCIEFNEAFRTLDVLSEVGFLCMDLERFGRADLADAFMERYQERTRCIRDATDRQLFLFYKLYRANVRLKVHALQLQKGLVSGASRQVELKMVSEYLRLFRGYFEEGKGFV</sequence>